<evidence type="ECO:0000313" key="1">
    <source>
        <dbReference type="EMBL" id="QTD96828.1"/>
    </source>
</evidence>
<organism evidence="1 2">
    <name type="scientific">Streptomyces cyanogenus</name>
    <dbReference type="NCBI Taxonomy" id="80860"/>
    <lineage>
        <taxon>Bacteria</taxon>
        <taxon>Bacillati</taxon>
        <taxon>Actinomycetota</taxon>
        <taxon>Actinomycetes</taxon>
        <taxon>Kitasatosporales</taxon>
        <taxon>Streptomycetaceae</taxon>
        <taxon>Streptomyces</taxon>
    </lineage>
</organism>
<accession>A0ABX7TMJ0</accession>
<sequence length="102" mass="10572">MPVPVLDAGARGARALSEPGCPVTGSAPRSGLAIDLLSRARDDLGCPAGQFVSLLRRLLSRTSRDRALAVVIANLCRPASVAGGDLQDDLAPAVDDVLSRWP</sequence>
<dbReference type="RefSeq" id="WP_208030743.1">
    <property type="nucleotide sequence ID" value="NZ_CP071839.1"/>
</dbReference>
<reference evidence="1 2" key="1">
    <citation type="submission" date="2021-03" db="EMBL/GenBank/DDBJ databases">
        <title>Complete genome sequence of Streptomyces cyanogenus S136, producer of anticancer angucycline landomycin A.</title>
        <authorList>
            <person name="Hrab P."/>
            <person name="Ruckert C."/>
            <person name="Busche T."/>
            <person name="Ostash I."/>
            <person name="Kalinowski J."/>
            <person name="Fedorenko V."/>
            <person name="Yushchuk O."/>
            <person name="Ostash B."/>
        </authorList>
    </citation>
    <scope>NUCLEOTIDE SEQUENCE [LARGE SCALE GENOMIC DNA]</scope>
    <source>
        <strain evidence="1 2">S136</strain>
    </source>
</reference>
<gene>
    <name evidence="1" type="ORF">S1361_05660</name>
</gene>
<protein>
    <submittedName>
        <fullName evidence="1">Uncharacterized protein</fullName>
    </submittedName>
</protein>
<dbReference type="Proteomes" id="UP000663908">
    <property type="component" value="Chromosome"/>
</dbReference>
<keyword evidence="2" id="KW-1185">Reference proteome</keyword>
<name>A0ABX7TMJ0_STRCY</name>
<dbReference type="EMBL" id="CP071839">
    <property type="protein sequence ID" value="QTD96828.1"/>
    <property type="molecule type" value="Genomic_DNA"/>
</dbReference>
<evidence type="ECO:0000313" key="2">
    <source>
        <dbReference type="Proteomes" id="UP000663908"/>
    </source>
</evidence>
<proteinExistence type="predicted"/>